<keyword evidence="11" id="KW-1185">Reference proteome</keyword>
<comment type="caution">
    <text evidence="10">The sequence shown here is derived from an EMBL/GenBank/DDBJ whole genome shotgun (WGS) entry which is preliminary data.</text>
</comment>
<keyword evidence="6" id="KW-1133">Transmembrane helix</keyword>
<evidence type="ECO:0000256" key="6">
    <source>
        <dbReference type="ARBA" id="ARBA00022989"/>
    </source>
</evidence>
<dbReference type="GO" id="GO:0033617">
    <property type="term" value="P:mitochondrial respiratory chain complex IV assembly"/>
    <property type="evidence" value="ECO:0007669"/>
    <property type="project" value="InterPro"/>
</dbReference>
<dbReference type="Pfam" id="PF12597">
    <property type="entry name" value="Cox20"/>
    <property type="match status" value="1"/>
</dbReference>
<dbReference type="PANTHER" id="PTHR31586">
    <property type="entry name" value="CYTOCHROME C OXIDASE PROTEIN 20"/>
    <property type="match status" value="1"/>
</dbReference>
<evidence type="ECO:0000256" key="8">
    <source>
        <dbReference type="ARBA" id="ARBA00023136"/>
    </source>
</evidence>
<keyword evidence="4" id="KW-0812">Transmembrane</keyword>
<name>A0A9W7XQ06_9FUNG</name>
<evidence type="ECO:0000256" key="7">
    <source>
        <dbReference type="ARBA" id="ARBA00023128"/>
    </source>
</evidence>
<keyword evidence="7" id="KW-0496">Mitochondrion</keyword>
<evidence type="ECO:0000256" key="2">
    <source>
        <dbReference type="ARBA" id="ARBA00009575"/>
    </source>
</evidence>
<organism evidence="10 11">
    <name type="scientific">Coemansia asiatica</name>
    <dbReference type="NCBI Taxonomy" id="1052880"/>
    <lineage>
        <taxon>Eukaryota</taxon>
        <taxon>Fungi</taxon>
        <taxon>Fungi incertae sedis</taxon>
        <taxon>Zoopagomycota</taxon>
        <taxon>Kickxellomycotina</taxon>
        <taxon>Kickxellomycetes</taxon>
        <taxon>Kickxellales</taxon>
        <taxon>Kickxellaceae</taxon>
        <taxon>Coemansia</taxon>
    </lineage>
</organism>
<sequence>MAGDDKSDLRGDEQKPHRTISDVAKVAFMAHRWDDLANVLHEEPCAREGLLYGIGTGVGVGVLRFIRTGRGINAGNWAVGTFAVVAIVAKKLCHYQQMHQRAKTRTLLEMQSKVSARVKGFEPGSTDGGSTDNGLAGNGSQIQDEPKKSK</sequence>
<dbReference type="PANTHER" id="PTHR31586:SF1">
    <property type="entry name" value="CYTOCHROME C OXIDASE ASSEMBLY PROTEIN COX20, MITOCHONDRIAL"/>
    <property type="match status" value="1"/>
</dbReference>
<comment type="similarity">
    <text evidence="2">Belongs to the COX20 family.</text>
</comment>
<feature type="compositionally biased region" description="Polar residues" evidence="9">
    <location>
        <begin position="128"/>
        <end position="143"/>
    </location>
</feature>
<keyword evidence="5" id="KW-0999">Mitochondrion inner membrane</keyword>
<dbReference type="PRINTS" id="PR02049">
    <property type="entry name" value="PROTEINF36A"/>
</dbReference>
<protein>
    <recommendedName>
        <fullName evidence="3">Cytochrome c oxidase assembly protein COX20, mitochondrial</fullName>
    </recommendedName>
</protein>
<evidence type="ECO:0000256" key="5">
    <source>
        <dbReference type="ARBA" id="ARBA00022792"/>
    </source>
</evidence>
<evidence type="ECO:0000256" key="9">
    <source>
        <dbReference type="SAM" id="MobiDB-lite"/>
    </source>
</evidence>
<accession>A0A9W7XQ06</accession>
<dbReference type="EMBL" id="JANBOH010000021">
    <property type="protein sequence ID" value="KAJ1647727.1"/>
    <property type="molecule type" value="Genomic_DNA"/>
</dbReference>
<evidence type="ECO:0000256" key="1">
    <source>
        <dbReference type="ARBA" id="ARBA00004273"/>
    </source>
</evidence>
<dbReference type="AlphaFoldDB" id="A0A9W7XQ06"/>
<evidence type="ECO:0000256" key="3">
    <source>
        <dbReference type="ARBA" id="ARBA00017689"/>
    </source>
</evidence>
<reference evidence="10" key="1">
    <citation type="submission" date="2022-07" db="EMBL/GenBank/DDBJ databases">
        <title>Phylogenomic reconstructions and comparative analyses of Kickxellomycotina fungi.</title>
        <authorList>
            <person name="Reynolds N.K."/>
            <person name="Stajich J.E."/>
            <person name="Barry K."/>
            <person name="Grigoriev I.V."/>
            <person name="Crous P."/>
            <person name="Smith M.E."/>
        </authorList>
    </citation>
    <scope>NUCLEOTIDE SEQUENCE</scope>
    <source>
        <strain evidence="10">NBRC 105413</strain>
    </source>
</reference>
<evidence type="ECO:0000256" key="4">
    <source>
        <dbReference type="ARBA" id="ARBA00022692"/>
    </source>
</evidence>
<feature type="region of interest" description="Disordered" evidence="9">
    <location>
        <begin position="118"/>
        <end position="150"/>
    </location>
</feature>
<dbReference type="GO" id="GO:0005743">
    <property type="term" value="C:mitochondrial inner membrane"/>
    <property type="evidence" value="ECO:0007669"/>
    <property type="project" value="UniProtKB-SubCell"/>
</dbReference>
<evidence type="ECO:0000313" key="11">
    <source>
        <dbReference type="Proteomes" id="UP001145021"/>
    </source>
</evidence>
<gene>
    <name evidence="10" type="ORF">LPJ64_000905</name>
</gene>
<comment type="subcellular location">
    <subcellularLocation>
        <location evidence="1">Mitochondrion inner membrane</location>
    </subcellularLocation>
</comment>
<dbReference type="Proteomes" id="UP001145021">
    <property type="component" value="Unassembled WGS sequence"/>
</dbReference>
<keyword evidence="8" id="KW-0472">Membrane</keyword>
<evidence type="ECO:0000313" key="10">
    <source>
        <dbReference type="EMBL" id="KAJ1647727.1"/>
    </source>
</evidence>
<dbReference type="InterPro" id="IPR022533">
    <property type="entry name" value="Cox20"/>
</dbReference>
<proteinExistence type="inferred from homology"/>